<dbReference type="PANTHER" id="PTHR37691:SF1">
    <property type="entry name" value="BLR3518 PROTEIN"/>
    <property type="match status" value="1"/>
</dbReference>
<dbReference type="PANTHER" id="PTHR37691">
    <property type="entry name" value="BLR3518 PROTEIN"/>
    <property type="match status" value="1"/>
</dbReference>
<dbReference type="eggNOG" id="COG1416">
    <property type="taxonomic scope" value="Bacteria"/>
</dbReference>
<evidence type="ECO:0000313" key="2">
    <source>
        <dbReference type="Proteomes" id="UP000018914"/>
    </source>
</evidence>
<accession>W0DI84</accession>
<dbReference type="Proteomes" id="UP000018914">
    <property type="component" value="Chromosome"/>
</dbReference>
<keyword evidence="2" id="KW-1185">Reference proteome</keyword>
<gene>
    <name evidence="1" type="ORF">THERU_08390</name>
</gene>
<dbReference type="Pfam" id="PF02635">
    <property type="entry name" value="DsrE"/>
    <property type="match status" value="1"/>
</dbReference>
<dbReference type="HOGENOM" id="CLU_1576031_0_0_0"/>
<dbReference type="EMBL" id="CP007028">
    <property type="protein sequence ID" value="AHE96703.1"/>
    <property type="molecule type" value="Genomic_DNA"/>
</dbReference>
<proteinExistence type="predicted"/>
<dbReference type="OrthoDB" id="14053at2"/>
<reference evidence="1 2" key="1">
    <citation type="submission" date="2013-12" db="EMBL/GenBank/DDBJ databases">
        <authorList>
            <consortium name="DOE Joint Genome Institute"/>
            <person name="Eisen J."/>
            <person name="Huntemann M."/>
            <person name="Han J."/>
            <person name="Chen A."/>
            <person name="Kyrpides N."/>
            <person name="Mavromatis K."/>
            <person name="Markowitz V."/>
            <person name="Palaniappan K."/>
            <person name="Ivanova N."/>
            <person name="Schaumberg A."/>
            <person name="Pati A."/>
            <person name="Liolios K."/>
            <person name="Nordberg H.P."/>
            <person name="Cantor M.N."/>
            <person name="Hua S.X."/>
            <person name="Woyke T."/>
        </authorList>
    </citation>
    <scope>NUCLEOTIDE SEQUENCE [LARGE SCALE GENOMIC DNA]</scope>
    <source>
        <strain evidence="1 2">DSM 23557</strain>
    </source>
</reference>
<dbReference type="SUPFAM" id="SSF75169">
    <property type="entry name" value="DsrEFH-like"/>
    <property type="match status" value="1"/>
</dbReference>
<dbReference type="Gene3D" id="3.40.1260.10">
    <property type="entry name" value="DsrEFH-like"/>
    <property type="match status" value="1"/>
</dbReference>
<dbReference type="AlphaFoldDB" id="W0DI84"/>
<sequence>MARLVIVLLLGFLLSFGKEAVFVQTEYKKPFKVVFEIYLDHPEKMRPAIGWISNVIFVLTNPPYNFSLEDIDIVVVSHGRELPVFLKENRDKYQDIVERIEGLTHYGVKFKVCRMALTQLYGATEKDLHPFVETVPSAIVEVAHWQMMGYSLIIPMVFEIRR</sequence>
<name>W0DI84_9AQUI</name>
<dbReference type="KEGG" id="trd:THERU_08390"/>
<organism evidence="2">
    <name type="scientific">Thermocrinis ruber</name>
    <dbReference type="NCBI Taxonomy" id="75906"/>
    <lineage>
        <taxon>Bacteria</taxon>
        <taxon>Pseudomonadati</taxon>
        <taxon>Aquificota</taxon>
        <taxon>Aquificia</taxon>
        <taxon>Aquificales</taxon>
        <taxon>Aquificaceae</taxon>
        <taxon>Thermocrinis</taxon>
    </lineage>
</organism>
<dbReference type="InterPro" id="IPR027396">
    <property type="entry name" value="DsrEFH-like"/>
</dbReference>
<dbReference type="RefSeq" id="WP_025306783.1">
    <property type="nucleotide sequence ID" value="NZ_CP007028.1"/>
</dbReference>
<protein>
    <submittedName>
        <fullName evidence="1">Uncharacterized protein</fullName>
    </submittedName>
</protein>
<dbReference type="STRING" id="75906.THERU_08390"/>
<evidence type="ECO:0000313" key="1">
    <source>
        <dbReference type="EMBL" id="AHE96703.1"/>
    </source>
</evidence>
<dbReference type="InterPro" id="IPR003787">
    <property type="entry name" value="Sulphur_relay_DsrE/F-like"/>
</dbReference>